<proteinExistence type="predicted"/>
<dbReference type="InterPro" id="IPR029066">
    <property type="entry name" value="PLP-binding_barrel"/>
</dbReference>
<dbReference type="GO" id="GO:0008836">
    <property type="term" value="F:diaminopimelate decarboxylase activity"/>
    <property type="evidence" value="ECO:0007669"/>
    <property type="project" value="TreeGrafter"/>
</dbReference>
<evidence type="ECO:0000256" key="3">
    <source>
        <dbReference type="PIRSR" id="PIRSR600183-50"/>
    </source>
</evidence>
<protein>
    <submittedName>
        <fullName evidence="5">Diaminopimelate decarboxylase</fullName>
    </submittedName>
</protein>
<keyword evidence="2 3" id="KW-0663">Pyridoxal phosphate</keyword>
<dbReference type="Proteomes" id="UP000294614">
    <property type="component" value="Unassembled WGS sequence"/>
</dbReference>
<feature type="active site" description="Proton donor" evidence="3">
    <location>
        <position position="381"/>
    </location>
</feature>
<organism evidence="5 6">
    <name type="scientific">Seleniivibrio woodruffii</name>
    <dbReference type="NCBI Taxonomy" id="1078050"/>
    <lineage>
        <taxon>Bacteria</taxon>
        <taxon>Pseudomonadati</taxon>
        <taxon>Deferribacterota</taxon>
        <taxon>Deferribacteres</taxon>
        <taxon>Deferribacterales</taxon>
        <taxon>Geovibrionaceae</taxon>
        <taxon>Seleniivibrio</taxon>
    </lineage>
</organism>
<dbReference type="PANTHER" id="PTHR43727">
    <property type="entry name" value="DIAMINOPIMELATE DECARBOXYLASE"/>
    <property type="match status" value="1"/>
</dbReference>
<evidence type="ECO:0000256" key="2">
    <source>
        <dbReference type="ARBA" id="ARBA00022898"/>
    </source>
</evidence>
<dbReference type="SUPFAM" id="SSF51419">
    <property type="entry name" value="PLP-binding barrel"/>
    <property type="match status" value="1"/>
</dbReference>
<dbReference type="InterPro" id="IPR009006">
    <property type="entry name" value="Ala_racemase/Decarboxylase_C"/>
</dbReference>
<dbReference type="Gene3D" id="2.40.37.10">
    <property type="entry name" value="Lyase, Ornithine Decarboxylase, Chain A, domain 1"/>
    <property type="match status" value="1"/>
</dbReference>
<name>A0A4R1KA58_9BACT</name>
<dbReference type="InterPro" id="IPR022644">
    <property type="entry name" value="De-COase2_N"/>
</dbReference>
<feature type="modified residue" description="N6-(pyridoxal phosphate)lysine" evidence="3">
    <location>
        <position position="84"/>
    </location>
</feature>
<dbReference type="OrthoDB" id="9802241at2"/>
<sequence>MYIEEHSEALKHLLKHRTPALPQELLNKCVAKVHSMADVFLSAAEKFGSPLYFIDKQALLNSADLFRSAFSSKFDDFTPYFAMKSCNHPYIIRTLAEAGFGIDVSSGVELQTAIGCGAEKIVFSGPAKTLKELSLAAEYSDRVTILCDSFTELNKLSSLGRNVRIGVRLTTENNPLWRKFGIPLDELQRFIMTAAEIKHISFCGVQFHSSWNLTPDNHTALIKLIGETIAELPEKLRNMIEFMDIGGGYWPEDGEWLLADSAEEMKLNKQLLKNPCDPLDHRCVPSTGIDIYADAVWAAVETHIRPHLKCAIYAEPGRWVCHESIHLLLRVEDIKLPDIAITDGGTNMIGWERFEMDYFPVVNVSDISMTEHPMMILGSLCTPHDIWGHTFHGGGVKIGDVLVIPNQGAYTYSLRQNFIKSVPESVVFDGKNINGVNCTSF</sequence>
<reference evidence="5 6" key="1">
    <citation type="submission" date="2019-03" db="EMBL/GenBank/DDBJ databases">
        <title>Genomic Encyclopedia of Type Strains, Phase IV (KMG-IV): sequencing the most valuable type-strain genomes for metagenomic binning, comparative biology and taxonomic classification.</title>
        <authorList>
            <person name="Goeker M."/>
        </authorList>
    </citation>
    <scope>NUCLEOTIDE SEQUENCE [LARGE SCALE GENOMIC DNA]</scope>
    <source>
        <strain evidence="5 6">DSM 24984</strain>
    </source>
</reference>
<dbReference type="GO" id="GO:0006596">
    <property type="term" value="P:polyamine biosynthetic process"/>
    <property type="evidence" value="ECO:0007669"/>
    <property type="project" value="InterPro"/>
</dbReference>
<accession>A0A4R1KA58</accession>
<dbReference type="InterPro" id="IPR000183">
    <property type="entry name" value="Orn/DAP/Arg_de-COase"/>
</dbReference>
<feature type="domain" description="Orn/DAP/Arg decarboxylase 2 N-terminal" evidence="4">
    <location>
        <begin position="69"/>
        <end position="320"/>
    </location>
</feature>
<dbReference type="Gene3D" id="3.20.20.10">
    <property type="entry name" value="Alanine racemase"/>
    <property type="match status" value="1"/>
</dbReference>
<evidence type="ECO:0000256" key="1">
    <source>
        <dbReference type="ARBA" id="ARBA00001933"/>
    </source>
</evidence>
<dbReference type="EMBL" id="SMGG01000004">
    <property type="protein sequence ID" value="TCK60920.1"/>
    <property type="molecule type" value="Genomic_DNA"/>
</dbReference>
<dbReference type="PRINTS" id="PR01182">
    <property type="entry name" value="ORNDCRBXLASE"/>
</dbReference>
<comment type="cofactor">
    <cofactor evidence="1 3">
        <name>pyridoxal 5'-phosphate</name>
        <dbReference type="ChEBI" id="CHEBI:597326"/>
    </cofactor>
</comment>
<keyword evidence="6" id="KW-1185">Reference proteome</keyword>
<comment type="caution">
    <text evidence="5">The sequence shown here is derived from an EMBL/GenBank/DDBJ whole genome shotgun (WGS) entry which is preliminary data.</text>
</comment>
<dbReference type="PROSITE" id="PS00878">
    <property type="entry name" value="ODR_DC_2_1"/>
    <property type="match status" value="1"/>
</dbReference>
<dbReference type="RefSeq" id="WP_132873778.1">
    <property type="nucleotide sequence ID" value="NZ_SMGG01000004.1"/>
</dbReference>
<evidence type="ECO:0000313" key="5">
    <source>
        <dbReference type="EMBL" id="TCK60920.1"/>
    </source>
</evidence>
<dbReference type="InterPro" id="IPR022653">
    <property type="entry name" value="De-COase2_pyr-phos_BS"/>
</dbReference>
<dbReference type="PRINTS" id="PR01179">
    <property type="entry name" value="ODADCRBXLASE"/>
</dbReference>
<dbReference type="SUPFAM" id="SSF50621">
    <property type="entry name" value="Alanine racemase C-terminal domain-like"/>
    <property type="match status" value="1"/>
</dbReference>
<dbReference type="AlphaFoldDB" id="A0A4R1KA58"/>
<dbReference type="GO" id="GO:0009089">
    <property type="term" value="P:lysine biosynthetic process via diaminopimelate"/>
    <property type="evidence" value="ECO:0007669"/>
    <property type="project" value="TreeGrafter"/>
</dbReference>
<gene>
    <name evidence="5" type="ORF">C8D98_1800</name>
</gene>
<dbReference type="Pfam" id="PF02784">
    <property type="entry name" value="Orn_Arg_deC_N"/>
    <property type="match status" value="1"/>
</dbReference>
<evidence type="ECO:0000313" key="6">
    <source>
        <dbReference type="Proteomes" id="UP000294614"/>
    </source>
</evidence>
<dbReference type="PANTHER" id="PTHR43727:SF2">
    <property type="entry name" value="GROUP IV DECARBOXYLASE"/>
    <property type="match status" value="1"/>
</dbReference>
<dbReference type="InterPro" id="IPR002433">
    <property type="entry name" value="Orn_de-COase"/>
</dbReference>
<evidence type="ECO:0000259" key="4">
    <source>
        <dbReference type="Pfam" id="PF02784"/>
    </source>
</evidence>